<dbReference type="AlphaFoldDB" id="A0A3B0ZP17"/>
<proteinExistence type="predicted"/>
<dbReference type="FunFam" id="3.40.50.300:FF:000285">
    <property type="entry name" value="Sporulation initiation inhibitor Soj"/>
    <property type="match status" value="1"/>
</dbReference>
<dbReference type="InterPro" id="IPR025669">
    <property type="entry name" value="AAA_dom"/>
</dbReference>
<reference evidence="2" key="1">
    <citation type="submission" date="2018-06" db="EMBL/GenBank/DDBJ databases">
        <authorList>
            <person name="Zhirakovskaya E."/>
        </authorList>
    </citation>
    <scope>NUCLEOTIDE SEQUENCE</scope>
</reference>
<protein>
    <submittedName>
        <fullName evidence="2">Chromosome (Plasmid) partitioning protein ParA</fullName>
    </submittedName>
</protein>
<sequence length="254" mass="27626">MIAVINQKGGVGKTTTAINLAHALALLGQRVLALDLDPQGHLGIGLGVSEKDAAGMDEVLLNGSDVNQFVVSTRNDTGRGQLDVVPAGPGLANVEHLVDGGTQRGMRLKNALQNIVTDYDTVIFDCPPSAGLLGINALFAASDLVIPVSSDFLALQSLSSFMTTLQFVEKTCGRSMGKHIVMTRYHQQRRLAREVRESLQQHFPEQLTKTSIRENVALAESPSYGESIFEYQRVSHGADDYRQLATELTTERWH</sequence>
<evidence type="ECO:0000259" key="1">
    <source>
        <dbReference type="Pfam" id="PF13614"/>
    </source>
</evidence>
<dbReference type="PANTHER" id="PTHR13696:SF99">
    <property type="entry name" value="COBYRINIC ACID AC-DIAMIDE SYNTHASE"/>
    <property type="match status" value="1"/>
</dbReference>
<dbReference type="CDD" id="cd02042">
    <property type="entry name" value="ParAB_family"/>
    <property type="match status" value="1"/>
</dbReference>
<gene>
    <name evidence="2" type="ORF">MNBD_GAMMA19-1411</name>
</gene>
<accession>A0A3B0ZP17</accession>
<dbReference type="PANTHER" id="PTHR13696">
    <property type="entry name" value="P-LOOP CONTAINING NUCLEOSIDE TRIPHOSPHATE HYDROLASE"/>
    <property type="match status" value="1"/>
</dbReference>
<dbReference type="InterPro" id="IPR027417">
    <property type="entry name" value="P-loop_NTPase"/>
</dbReference>
<dbReference type="InterPro" id="IPR050678">
    <property type="entry name" value="DNA_Partitioning_ATPase"/>
</dbReference>
<dbReference type="Pfam" id="PF13614">
    <property type="entry name" value="AAA_31"/>
    <property type="match status" value="1"/>
</dbReference>
<dbReference type="PIRSF" id="PIRSF009320">
    <property type="entry name" value="Nuc_binding_HP_1000"/>
    <property type="match status" value="1"/>
</dbReference>
<dbReference type="SUPFAM" id="SSF52540">
    <property type="entry name" value="P-loop containing nucleoside triphosphate hydrolases"/>
    <property type="match status" value="1"/>
</dbReference>
<dbReference type="EMBL" id="UOFV01000049">
    <property type="protein sequence ID" value="VAW95208.1"/>
    <property type="molecule type" value="Genomic_DNA"/>
</dbReference>
<organism evidence="2">
    <name type="scientific">hydrothermal vent metagenome</name>
    <dbReference type="NCBI Taxonomy" id="652676"/>
    <lineage>
        <taxon>unclassified sequences</taxon>
        <taxon>metagenomes</taxon>
        <taxon>ecological metagenomes</taxon>
    </lineage>
</organism>
<feature type="domain" description="AAA" evidence="1">
    <location>
        <begin position="1"/>
        <end position="172"/>
    </location>
</feature>
<evidence type="ECO:0000313" key="2">
    <source>
        <dbReference type="EMBL" id="VAW95208.1"/>
    </source>
</evidence>
<name>A0A3B0ZP17_9ZZZZ</name>
<dbReference type="Gene3D" id="3.40.50.300">
    <property type="entry name" value="P-loop containing nucleotide triphosphate hydrolases"/>
    <property type="match status" value="1"/>
</dbReference>